<dbReference type="Proteomes" id="UP000046395">
    <property type="component" value="Unassembled WGS sequence"/>
</dbReference>
<protein>
    <submittedName>
        <fullName evidence="2">Uncharacterized protein</fullName>
    </submittedName>
</protein>
<dbReference type="InterPro" id="IPR036457">
    <property type="entry name" value="PPM-type-like_dom_sf"/>
</dbReference>
<dbReference type="STRING" id="70415.A0A5S6Q5Y7"/>
<name>A0A5S6Q5Y7_TRIMR</name>
<dbReference type="Gene3D" id="3.60.40.10">
    <property type="entry name" value="PPM-type phosphatase domain"/>
    <property type="match status" value="1"/>
</dbReference>
<sequence>MYKYHGECFIRGCQCDEISAKILSNGSSPSCSLLRHMNSHRRFAWDHRDSTVCVTSSDRLCYDYNHLPANSPCDDQHADGYCRLNNSYYFGVFHGHAVLQCAKAVAGRLCDYLAVSILPENVLKEIYCGADFSSVDILETS</sequence>
<organism evidence="1 2">
    <name type="scientific">Trichuris muris</name>
    <name type="common">Mouse whipworm</name>
    <dbReference type="NCBI Taxonomy" id="70415"/>
    <lineage>
        <taxon>Eukaryota</taxon>
        <taxon>Metazoa</taxon>
        <taxon>Ecdysozoa</taxon>
        <taxon>Nematoda</taxon>
        <taxon>Enoplea</taxon>
        <taxon>Dorylaimia</taxon>
        <taxon>Trichinellida</taxon>
        <taxon>Trichuridae</taxon>
        <taxon>Trichuris</taxon>
    </lineage>
</organism>
<reference evidence="2" key="1">
    <citation type="submission" date="2019-12" db="UniProtKB">
        <authorList>
            <consortium name="WormBaseParasite"/>
        </authorList>
    </citation>
    <scope>IDENTIFICATION</scope>
</reference>
<dbReference type="WBParaSite" id="TMUE_1000002635.1">
    <property type="protein sequence ID" value="TMUE_1000002635.1"/>
    <property type="gene ID" value="WBGene00295324"/>
</dbReference>
<evidence type="ECO:0000313" key="2">
    <source>
        <dbReference type="WBParaSite" id="TMUE_1000002635.1"/>
    </source>
</evidence>
<accession>A0A5S6Q5Y7</accession>
<proteinExistence type="predicted"/>
<dbReference type="AlphaFoldDB" id="A0A5S6Q5Y7"/>
<evidence type="ECO:0000313" key="1">
    <source>
        <dbReference type="Proteomes" id="UP000046395"/>
    </source>
</evidence>
<keyword evidence="1" id="KW-1185">Reference proteome</keyword>